<dbReference type="AlphaFoldDB" id="C6PX01"/>
<protein>
    <submittedName>
        <fullName evidence="1">Uncharacterized protein</fullName>
    </submittedName>
</protein>
<dbReference type="EMBL" id="ACVI01000060">
    <property type="protein sequence ID" value="EET86238.1"/>
    <property type="molecule type" value="Genomic_DNA"/>
</dbReference>
<accession>C6PX01</accession>
<proteinExistence type="predicted"/>
<name>C6PX01_9CLOT</name>
<reference evidence="1 2" key="1">
    <citation type="submission" date="2009-06" db="EMBL/GenBank/DDBJ databases">
        <title>The draft genome of Clostridium carboxidivorans P7.</title>
        <authorList>
            <consortium name="US DOE Joint Genome Institute (JGI-PGF)"/>
            <person name="Lucas S."/>
            <person name="Copeland A."/>
            <person name="Lapidus A."/>
            <person name="Glavina del Rio T."/>
            <person name="Tice H."/>
            <person name="Bruce D."/>
            <person name="Goodwin L."/>
            <person name="Pitluck S."/>
            <person name="Larimer F."/>
            <person name="Land M.L."/>
            <person name="Hauser L."/>
            <person name="Hemme C.L."/>
        </authorList>
    </citation>
    <scope>NUCLEOTIDE SEQUENCE [LARGE SCALE GENOMIC DNA]</scope>
    <source>
        <strain evidence="1 2">P7</strain>
    </source>
</reference>
<comment type="caution">
    <text evidence="1">The sequence shown here is derived from an EMBL/GenBank/DDBJ whole genome shotgun (WGS) entry which is preliminary data.</text>
</comment>
<sequence>MFIKISVKNLNMISPKNKKVLKDVSIEMEGPGIN</sequence>
<evidence type="ECO:0000313" key="1">
    <source>
        <dbReference type="EMBL" id="EET86238.1"/>
    </source>
</evidence>
<organism evidence="1 2">
    <name type="scientific">Clostridium carboxidivorans P7</name>
    <dbReference type="NCBI Taxonomy" id="536227"/>
    <lineage>
        <taxon>Bacteria</taxon>
        <taxon>Bacillati</taxon>
        <taxon>Bacillota</taxon>
        <taxon>Clostridia</taxon>
        <taxon>Eubacteriales</taxon>
        <taxon>Clostridiaceae</taxon>
        <taxon>Clostridium</taxon>
    </lineage>
</organism>
<keyword evidence="2" id="KW-1185">Reference proteome</keyword>
<gene>
    <name evidence="1" type="ORF">CcarbDRAFT_3318</name>
</gene>
<evidence type="ECO:0000313" key="2">
    <source>
        <dbReference type="Proteomes" id="UP000004198"/>
    </source>
</evidence>
<dbReference type="Proteomes" id="UP000004198">
    <property type="component" value="Unassembled WGS sequence"/>
</dbReference>